<accession>A0AAD7ZUQ4</accession>
<evidence type="ECO:0000256" key="11">
    <source>
        <dbReference type="SAM" id="MobiDB-lite"/>
    </source>
</evidence>
<keyword evidence="4" id="KW-0677">Repeat</keyword>
<dbReference type="InterPro" id="IPR001841">
    <property type="entry name" value="Znf_RING"/>
</dbReference>
<evidence type="ECO:0000256" key="8">
    <source>
        <dbReference type="ARBA" id="ARBA00023163"/>
    </source>
</evidence>
<dbReference type="Gene3D" id="3.30.1370.50">
    <property type="entry name" value="R3H-like domain"/>
    <property type="match status" value="1"/>
</dbReference>
<feature type="compositionally biased region" description="Polar residues" evidence="11">
    <location>
        <begin position="149"/>
        <end position="182"/>
    </location>
</feature>
<feature type="compositionally biased region" description="Basic and acidic residues" evidence="11">
    <location>
        <begin position="209"/>
        <end position="219"/>
    </location>
</feature>
<dbReference type="SMART" id="SM00393">
    <property type="entry name" value="R3H"/>
    <property type="match status" value="1"/>
</dbReference>
<feature type="region of interest" description="Disordered" evidence="11">
    <location>
        <begin position="141"/>
        <end position="187"/>
    </location>
</feature>
<evidence type="ECO:0000256" key="2">
    <source>
        <dbReference type="ARBA" id="ARBA00007269"/>
    </source>
</evidence>
<dbReference type="GO" id="GO:0000981">
    <property type="term" value="F:DNA-binding transcription factor activity, RNA polymerase II-specific"/>
    <property type="evidence" value="ECO:0007669"/>
    <property type="project" value="TreeGrafter"/>
</dbReference>
<evidence type="ECO:0000256" key="4">
    <source>
        <dbReference type="ARBA" id="ARBA00022737"/>
    </source>
</evidence>
<evidence type="ECO:0000313" key="15">
    <source>
        <dbReference type="EMBL" id="KAJ9586223.1"/>
    </source>
</evidence>
<evidence type="ECO:0000256" key="9">
    <source>
        <dbReference type="ARBA" id="ARBA00023242"/>
    </source>
</evidence>
<dbReference type="SUPFAM" id="SSF82708">
    <property type="entry name" value="R3H domain"/>
    <property type="match status" value="1"/>
</dbReference>
<feature type="region of interest" description="Disordered" evidence="11">
    <location>
        <begin position="1"/>
        <end position="21"/>
    </location>
</feature>
<dbReference type="Pfam" id="PF01424">
    <property type="entry name" value="R3H"/>
    <property type="match status" value="1"/>
</dbReference>
<dbReference type="InterPro" id="IPR000967">
    <property type="entry name" value="Znf_NFX1"/>
</dbReference>
<feature type="compositionally biased region" description="Polar residues" evidence="11">
    <location>
        <begin position="260"/>
        <end position="273"/>
    </location>
</feature>
<sequence>MASWNGSHPGDESIQNYNFIPPTYPENNLQSYPGNWSYYPQSQFTPVQYVGNDSLQQLRVPGYTNFPMQTNCTMPTTMQYPRLNQQLQDGVGNFNVDNEKNNTKFTVGESEREFKYVNVSNASTQNTGIQDKQTNLRRYGKYQPKHNSKPSSGQERVTTFTRHKGNSQGKSENSRPLSSDMSNMDRVKNEERERLLVEAAAFLLPSNSSEKESPSESLKKQNNIDMHANRVVTNSSKWKENSNGNQRSRANQFQKKRVNSAYNQQSGEGHYQRNNLDNNCEFNEGMAGKKAYFQSRSNNYNTGNSYYRTGMTQHSSPKSTGNFNGVYNTKVSTDDDSSQRERLAEQLSRSTLECLVCCERVRQHDPVWSCTNCYHVFHLKCIKKWAICSKAETGWRCPACQNVKDAVPLDYYCFCGKVRDPEWDRMDVPHSCGQMCGRIRTDGHPDCTHRCTLLCHPGSCPTCVAQVNRSCGCGKNTQTMKCSSVQPFLCGAECGKQLNCGIHQCKKPCHAGNCSDCEEKVILECYCGKVTKEVACTPDSLCESNFSCGGTCNKSKACGNHNCTLTCHPGFCPECDLTPDKVTRCPCGQTHLREDQKRDSCLDPVPTCDLKCNKKLQCGPPDDEHRCQLMCHSGPCPACPLITNVKCRCGSVYCEIACKDLPSEGSKATCKRRCTKKRSCGKHKCNQLCCIDEEHICPLPCNHQLSCGQHRCEQTCHPGRCLPCWRTSFEELYCECGSSVLYPPIPCGTRRPECNKPCTRQHLCNHPALHNCHSQPTCPPCTVLTQKYCFGKHELRKSIPCHQDEFSCGLPCNVALSCGRHNCILPCHKGPCLKEGQICVQPCTKPRSLCGHFCAAPCHSGSCPDIPCKEMVKVSCECGHRSTTRACCDNAKEYQRIATSLLASKMADMQLGHSIDIGDLHGNQSAKKLSLKTLECNDECKIIERNRRMAIGLQIRNPDLSAKLTPRYSDFMKQWAKKDPNFCNMVHEKLTELVQLAKQSKQKSRSYSFDSMNRDKRHFVHEYCEHFGCESVAYDQEPKRNVVATASRDKSWLPGMSLMEVIQRENGQRKIPKPVLTSTRVPSQRMVDILPVKNSQMQAATFAEKSAGVVPSVKACETEEEEEEVIDYFDFT</sequence>
<protein>
    <recommendedName>
        <fullName evidence="17">Protein shuttle craft</fullName>
    </recommendedName>
</protein>
<proteinExistence type="inferred from homology"/>
<keyword evidence="7" id="KW-0805">Transcription regulation</keyword>
<evidence type="ECO:0000259" key="14">
    <source>
        <dbReference type="PROSITE" id="PS51061"/>
    </source>
</evidence>
<comment type="similarity">
    <text evidence="2">Belongs to the NFX1 family.</text>
</comment>
<dbReference type="InterPro" id="IPR036867">
    <property type="entry name" value="R3H_dom_sf"/>
</dbReference>
<dbReference type="CDD" id="cd02643">
    <property type="entry name" value="R3H_NF-X1"/>
    <property type="match status" value="1"/>
</dbReference>
<comment type="subcellular location">
    <subcellularLocation>
        <location evidence="1">Nucleus</location>
    </subcellularLocation>
</comment>
<evidence type="ECO:0000256" key="6">
    <source>
        <dbReference type="ARBA" id="ARBA00022833"/>
    </source>
</evidence>
<dbReference type="GO" id="GO:0005634">
    <property type="term" value="C:nucleus"/>
    <property type="evidence" value="ECO:0007669"/>
    <property type="project" value="UniProtKB-SubCell"/>
</dbReference>
<organism evidence="15 16">
    <name type="scientific">Diploptera punctata</name>
    <name type="common">Pacific beetle cockroach</name>
    <dbReference type="NCBI Taxonomy" id="6984"/>
    <lineage>
        <taxon>Eukaryota</taxon>
        <taxon>Metazoa</taxon>
        <taxon>Ecdysozoa</taxon>
        <taxon>Arthropoda</taxon>
        <taxon>Hexapoda</taxon>
        <taxon>Insecta</taxon>
        <taxon>Pterygota</taxon>
        <taxon>Neoptera</taxon>
        <taxon>Polyneoptera</taxon>
        <taxon>Dictyoptera</taxon>
        <taxon>Blattodea</taxon>
        <taxon>Blaberoidea</taxon>
        <taxon>Blaberidae</taxon>
        <taxon>Diplopterinae</taxon>
        <taxon>Diploptera</taxon>
    </lineage>
</organism>
<evidence type="ECO:0000256" key="5">
    <source>
        <dbReference type="ARBA" id="ARBA00022771"/>
    </source>
</evidence>
<dbReference type="EMBL" id="JASPKZ010007183">
    <property type="protein sequence ID" value="KAJ9586223.1"/>
    <property type="molecule type" value="Genomic_DNA"/>
</dbReference>
<gene>
    <name evidence="15" type="ORF">L9F63_020132</name>
</gene>
<evidence type="ECO:0000256" key="7">
    <source>
        <dbReference type="ARBA" id="ARBA00023015"/>
    </source>
</evidence>
<evidence type="ECO:0000259" key="13">
    <source>
        <dbReference type="PROSITE" id="PS50089"/>
    </source>
</evidence>
<reference evidence="15" key="1">
    <citation type="journal article" date="2023" name="IScience">
        <title>Live-bearing cockroach genome reveals convergent evolutionary mechanisms linked to viviparity in insects and beyond.</title>
        <authorList>
            <person name="Fouks B."/>
            <person name="Harrison M.C."/>
            <person name="Mikhailova A.A."/>
            <person name="Marchal E."/>
            <person name="English S."/>
            <person name="Carruthers M."/>
            <person name="Jennings E.C."/>
            <person name="Chiamaka E.L."/>
            <person name="Frigard R.A."/>
            <person name="Pippel M."/>
            <person name="Attardo G.M."/>
            <person name="Benoit J.B."/>
            <person name="Bornberg-Bauer E."/>
            <person name="Tobe S.S."/>
        </authorList>
    </citation>
    <scope>NUCLEOTIDE SEQUENCE</scope>
    <source>
        <strain evidence="15">Stay&amp;Tobe</strain>
    </source>
</reference>
<dbReference type="InterPro" id="IPR034076">
    <property type="entry name" value="R3H_NF-X1"/>
</dbReference>
<keyword evidence="8" id="KW-0804">Transcription</keyword>
<name>A0AAD7ZUQ4_DIPPU</name>
<evidence type="ECO:0000313" key="16">
    <source>
        <dbReference type="Proteomes" id="UP001233999"/>
    </source>
</evidence>
<evidence type="ECO:0000256" key="1">
    <source>
        <dbReference type="ARBA" id="ARBA00004123"/>
    </source>
</evidence>
<dbReference type="PROSITE" id="PS50089">
    <property type="entry name" value="ZF_RING_2"/>
    <property type="match status" value="1"/>
</dbReference>
<feature type="domain" description="RING-type" evidence="13">
    <location>
        <begin position="354"/>
        <end position="401"/>
    </location>
</feature>
<feature type="region of interest" description="Disordered" evidence="11">
    <location>
        <begin position="206"/>
        <end position="273"/>
    </location>
</feature>
<evidence type="ECO:0000259" key="12">
    <source>
        <dbReference type="PROSITE" id="PS50016"/>
    </source>
</evidence>
<dbReference type="GO" id="GO:0000122">
    <property type="term" value="P:negative regulation of transcription by RNA polymerase II"/>
    <property type="evidence" value="ECO:0007669"/>
    <property type="project" value="TreeGrafter"/>
</dbReference>
<evidence type="ECO:0000256" key="3">
    <source>
        <dbReference type="ARBA" id="ARBA00022723"/>
    </source>
</evidence>
<keyword evidence="6" id="KW-0862">Zinc</keyword>
<dbReference type="PANTHER" id="PTHR12360">
    <property type="entry name" value="NUCLEAR TRANSCRIPTION FACTOR, X-BOX BINDING 1 NFX1"/>
    <property type="match status" value="1"/>
</dbReference>
<dbReference type="GO" id="GO:0008270">
    <property type="term" value="F:zinc ion binding"/>
    <property type="evidence" value="ECO:0007669"/>
    <property type="project" value="UniProtKB-KW"/>
</dbReference>
<feature type="compositionally biased region" description="Polar residues" evidence="11">
    <location>
        <begin position="231"/>
        <end position="253"/>
    </location>
</feature>
<dbReference type="CDD" id="cd06008">
    <property type="entry name" value="NF-X1-zinc-finger"/>
    <property type="match status" value="6"/>
</dbReference>
<dbReference type="Pfam" id="PF01422">
    <property type="entry name" value="zf-NF-X1"/>
    <property type="match status" value="8"/>
</dbReference>
<dbReference type="FunFam" id="3.30.1370.50:FF:000007">
    <property type="entry name" value="Transcriptional repressor NF-X1"/>
    <property type="match status" value="1"/>
</dbReference>
<reference evidence="15" key="2">
    <citation type="submission" date="2023-05" db="EMBL/GenBank/DDBJ databases">
        <authorList>
            <person name="Fouks B."/>
        </authorList>
    </citation>
    <scope>NUCLEOTIDE SEQUENCE</scope>
    <source>
        <strain evidence="15">Stay&amp;Tobe</strain>
        <tissue evidence="15">Testes</tissue>
    </source>
</reference>
<comment type="caution">
    <text evidence="15">The sequence shown here is derived from an EMBL/GenBank/DDBJ whole genome shotgun (WGS) entry which is preliminary data.</text>
</comment>
<dbReference type="Proteomes" id="UP001233999">
    <property type="component" value="Unassembled WGS sequence"/>
</dbReference>
<dbReference type="PROSITE" id="PS51061">
    <property type="entry name" value="R3H"/>
    <property type="match status" value="1"/>
</dbReference>
<evidence type="ECO:0008006" key="17">
    <source>
        <dbReference type="Google" id="ProtNLM"/>
    </source>
</evidence>
<keyword evidence="9" id="KW-0539">Nucleus</keyword>
<keyword evidence="3" id="KW-0479">Metal-binding</keyword>
<dbReference type="InterPro" id="IPR001374">
    <property type="entry name" value="R3H_dom"/>
</dbReference>
<feature type="domain" description="R3H" evidence="14">
    <location>
        <begin position="983"/>
        <end position="1048"/>
    </location>
</feature>
<dbReference type="PROSITE" id="PS50016">
    <property type="entry name" value="ZF_PHD_2"/>
    <property type="match status" value="1"/>
</dbReference>
<dbReference type="InterPro" id="IPR034078">
    <property type="entry name" value="NFX1_fam"/>
</dbReference>
<keyword evidence="16" id="KW-1185">Reference proteome</keyword>
<dbReference type="SMART" id="SM00438">
    <property type="entry name" value="ZnF_NFX"/>
    <property type="match status" value="9"/>
</dbReference>
<dbReference type="PANTHER" id="PTHR12360:SF12">
    <property type="entry name" value="TRANSCRIPTIONAL REPRESSOR NF-X1"/>
    <property type="match status" value="1"/>
</dbReference>
<dbReference type="SUPFAM" id="SSF57850">
    <property type="entry name" value="RING/U-box"/>
    <property type="match status" value="1"/>
</dbReference>
<evidence type="ECO:0000256" key="10">
    <source>
        <dbReference type="PROSITE-ProRule" id="PRU00175"/>
    </source>
</evidence>
<dbReference type="GO" id="GO:0000977">
    <property type="term" value="F:RNA polymerase II transcription regulatory region sequence-specific DNA binding"/>
    <property type="evidence" value="ECO:0007669"/>
    <property type="project" value="TreeGrafter"/>
</dbReference>
<dbReference type="InterPro" id="IPR019787">
    <property type="entry name" value="Znf_PHD-finger"/>
</dbReference>
<feature type="domain" description="PHD-type" evidence="12">
    <location>
        <begin position="351"/>
        <end position="403"/>
    </location>
</feature>
<keyword evidence="5 10" id="KW-0863">Zinc-finger</keyword>
<dbReference type="AlphaFoldDB" id="A0AAD7ZUQ4"/>
<dbReference type="CDD" id="cd16696">
    <property type="entry name" value="RING-CH-C4HC3_NFX1"/>
    <property type="match status" value="1"/>
</dbReference>